<protein>
    <submittedName>
        <fullName evidence="1">Uncharacterized protein</fullName>
    </submittedName>
</protein>
<dbReference type="AlphaFoldDB" id="V8G7Z6"/>
<evidence type="ECO:0000313" key="2">
    <source>
        <dbReference type="Proteomes" id="UP000018766"/>
    </source>
</evidence>
<organism evidence="1 2">
    <name type="scientific">Pelistega indica</name>
    <dbReference type="NCBI Taxonomy" id="1414851"/>
    <lineage>
        <taxon>Bacteria</taxon>
        <taxon>Pseudomonadati</taxon>
        <taxon>Pseudomonadota</taxon>
        <taxon>Betaproteobacteria</taxon>
        <taxon>Burkholderiales</taxon>
        <taxon>Alcaligenaceae</taxon>
        <taxon>Pelistega</taxon>
    </lineage>
</organism>
<evidence type="ECO:0000313" key="1">
    <source>
        <dbReference type="EMBL" id="ETD72659.1"/>
    </source>
</evidence>
<reference evidence="1 2" key="1">
    <citation type="submission" date="2013-11" db="EMBL/GenBank/DDBJ databases">
        <title>Genomic analysis of Pelistega sp. HM-7.</title>
        <authorList>
            <person name="Kumbhare S.V."/>
            <person name="Shetty S.A."/>
            <person name="Sharma O."/>
            <person name="Dhotre D.P."/>
        </authorList>
    </citation>
    <scope>NUCLEOTIDE SEQUENCE [LARGE SCALE GENOMIC DNA]</scope>
    <source>
        <strain evidence="1 2">HM-7</strain>
    </source>
</reference>
<proteinExistence type="predicted"/>
<accession>V8G7Z6</accession>
<sequence>MKLFHPQSTSAISGIFTVSLGEVAIISSYNLHDNQRGVIQKVWFKDGKVPTGGSCNVVLETEEAHILAVEDVTQCGVWAVNPCQNIALLSIPGNYRMVLDDGYATKEVAPDTPVPVAESTAVGVAMIEVTKVPIAYAEAFPKDLFFGAVTGCHGCN</sequence>
<dbReference type="EMBL" id="AYSV01000042">
    <property type="protein sequence ID" value="ETD72659.1"/>
    <property type="molecule type" value="Genomic_DNA"/>
</dbReference>
<dbReference type="RefSeq" id="WP_023949756.1">
    <property type="nucleotide sequence ID" value="NZ_AYSV01000042.1"/>
</dbReference>
<dbReference type="OrthoDB" id="9172853at2"/>
<gene>
    <name evidence="1" type="ORF">V757_02915</name>
</gene>
<name>V8G7Z6_9BURK</name>
<dbReference type="Proteomes" id="UP000018766">
    <property type="component" value="Unassembled WGS sequence"/>
</dbReference>
<comment type="caution">
    <text evidence="1">The sequence shown here is derived from an EMBL/GenBank/DDBJ whole genome shotgun (WGS) entry which is preliminary data.</text>
</comment>
<keyword evidence="2" id="KW-1185">Reference proteome</keyword>